<dbReference type="EMBL" id="CP003588">
    <property type="protein sequence ID" value="AFK70252.1"/>
    <property type="molecule type" value="Genomic_DNA"/>
</dbReference>
<proteinExistence type="predicted"/>
<gene>
    <name evidence="1" type="ORF">YSA_06463</name>
</gene>
<dbReference type="HOGENOM" id="CLU_3256629_0_0_6"/>
<sequence>MNWHYTVKPGIYQHFTERAGLMITRPLGEHPHVALVSVDNAR</sequence>
<dbReference type="AlphaFoldDB" id="I3UXN1"/>
<protein>
    <submittedName>
        <fullName evidence="1">Uncharacterized protein</fullName>
    </submittedName>
</protein>
<dbReference type="KEGG" id="ppi:YSA_06463"/>
<accession>I3UXN1</accession>
<evidence type="ECO:0000313" key="2">
    <source>
        <dbReference type="Proteomes" id="UP000005268"/>
    </source>
</evidence>
<reference evidence="1 2" key="1">
    <citation type="journal article" date="2012" name="J. Bacteriol.">
        <title>Complete Genome Sequence of the Naphthalene-Degrading Pseudomonas putida Strain ND6.</title>
        <authorList>
            <person name="Li S."/>
            <person name="Zhao H."/>
            <person name="Li Y."/>
            <person name="Niu S."/>
            <person name="Cai B."/>
        </authorList>
    </citation>
    <scope>NUCLEOTIDE SEQUENCE [LARGE SCALE GENOMIC DNA]</scope>
    <source>
        <strain evidence="1 2">ND6</strain>
    </source>
</reference>
<dbReference type="Proteomes" id="UP000005268">
    <property type="component" value="Chromosome"/>
</dbReference>
<organism evidence="1 2">
    <name type="scientific">Pseudomonas putida ND6</name>
    <dbReference type="NCBI Taxonomy" id="231023"/>
    <lineage>
        <taxon>Bacteria</taxon>
        <taxon>Pseudomonadati</taxon>
        <taxon>Pseudomonadota</taxon>
        <taxon>Gammaproteobacteria</taxon>
        <taxon>Pseudomonadales</taxon>
        <taxon>Pseudomonadaceae</taxon>
        <taxon>Pseudomonas</taxon>
    </lineage>
</organism>
<evidence type="ECO:0000313" key="1">
    <source>
        <dbReference type="EMBL" id="AFK70252.1"/>
    </source>
</evidence>
<name>I3UXN1_PSEPU</name>